<dbReference type="InterPro" id="IPR004291">
    <property type="entry name" value="Transposase_IS66_central"/>
</dbReference>
<gene>
    <name evidence="5" type="ORF">ABLO99_05190</name>
    <name evidence="6" type="ORF">ABLO99_07050</name>
</gene>
<evidence type="ECO:0000313" key="5">
    <source>
        <dbReference type="EMBL" id="XBS66645.1"/>
    </source>
</evidence>
<dbReference type="Pfam" id="PF20042">
    <property type="entry name" value="DUF6444"/>
    <property type="match status" value="1"/>
</dbReference>
<dbReference type="Pfam" id="PF03050">
    <property type="entry name" value="DDE_Tnp_IS66"/>
    <property type="match status" value="1"/>
</dbReference>
<name>A0AAU7Q0U4_9RICK</name>
<dbReference type="PANTHER" id="PTHR33678:SF2">
    <property type="match status" value="1"/>
</dbReference>
<dbReference type="InterPro" id="IPR052344">
    <property type="entry name" value="Transposase-related"/>
</dbReference>
<dbReference type="RefSeq" id="WP_349967072.1">
    <property type="nucleotide sequence ID" value="NZ_CP157942.1"/>
</dbReference>
<evidence type="ECO:0000259" key="3">
    <source>
        <dbReference type="Pfam" id="PF03050"/>
    </source>
</evidence>
<feature type="region of interest" description="Disordered" evidence="2">
    <location>
        <begin position="45"/>
        <end position="79"/>
    </location>
</feature>
<dbReference type="InterPro" id="IPR045618">
    <property type="entry name" value="DUF6444"/>
</dbReference>
<dbReference type="AlphaFoldDB" id="A0AAU7Q0U4"/>
<keyword evidence="1" id="KW-0175">Coiled coil</keyword>
<feature type="domain" description="Transposase IS66 central" evidence="3">
    <location>
        <begin position="177"/>
        <end position="415"/>
    </location>
</feature>
<reference evidence="5" key="1">
    <citation type="submission" date="2024-06" db="EMBL/GenBank/DDBJ databases">
        <authorList>
            <person name="Dussert Y."/>
            <person name="Peccoud J."/>
            <person name="Pigeault R."/>
        </authorList>
    </citation>
    <scope>NUCLEOTIDE SEQUENCE</scope>
    <source>
        <strain evidence="5">WArc</strain>
    </source>
</reference>
<feature type="domain" description="DUF6444" evidence="4">
    <location>
        <begin position="17"/>
        <end position="81"/>
    </location>
</feature>
<feature type="coiled-coil region" evidence="1">
    <location>
        <begin position="6"/>
        <end position="40"/>
    </location>
</feature>
<evidence type="ECO:0000313" key="6">
    <source>
        <dbReference type="EMBL" id="XBS66916.1"/>
    </source>
</evidence>
<feature type="compositionally biased region" description="Basic residues" evidence="2">
    <location>
        <begin position="57"/>
        <end position="66"/>
    </location>
</feature>
<evidence type="ECO:0000256" key="1">
    <source>
        <dbReference type="SAM" id="Coils"/>
    </source>
</evidence>
<dbReference type="NCBIfam" id="NF033517">
    <property type="entry name" value="transpos_IS66"/>
    <property type="match status" value="1"/>
</dbReference>
<organism evidence="5">
    <name type="scientific">Wolbachia endosymbiont of Armadillidium arcangelii</name>
    <dbReference type="NCBI Taxonomy" id="3158571"/>
    <lineage>
        <taxon>Bacteria</taxon>
        <taxon>Pseudomonadati</taxon>
        <taxon>Pseudomonadota</taxon>
        <taxon>Alphaproteobacteria</taxon>
        <taxon>Rickettsiales</taxon>
        <taxon>Anaplasmataceae</taxon>
        <taxon>Wolbachieae</taxon>
        <taxon>Wolbachia</taxon>
    </lineage>
</organism>
<protein>
    <submittedName>
        <fullName evidence="5">IS66 family transposase</fullName>
    </submittedName>
</protein>
<accession>A0AAU7Q0U4</accession>
<evidence type="ECO:0000256" key="2">
    <source>
        <dbReference type="SAM" id="MobiDB-lite"/>
    </source>
</evidence>
<dbReference type="EMBL" id="CP157942">
    <property type="protein sequence ID" value="XBS66645.1"/>
    <property type="molecule type" value="Genomic_DNA"/>
</dbReference>
<dbReference type="PANTHER" id="PTHR33678">
    <property type="entry name" value="BLL1576 PROTEIN"/>
    <property type="match status" value="1"/>
</dbReference>
<proteinExistence type="predicted"/>
<evidence type="ECO:0000259" key="4">
    <source>
        <dbReference type="Pfam" id="PF20042"/>
    </source>
</evidence>
<dbReference type="EMBL" id="CP157942">
    <property type="protein sequence ID" value="XBS66916.1"/>
    <property type="molecule type" value="Genomic_DNA"/>
</dbReference>
<sequence>MITVLQERVVAENVNLKEEIKALIRENDSLKAKIVELEDKLGLNSQNSSLPPSRDIYRKKAKKKSDKKPGGQPGHKVHKRKLMAADEVVSCTIDTICMCGGKVILEDEIIHQKAELPEIKPIITEYRLQRGRCRVCKKRITANLPEGVARDLLGSNAKAIISSLSGFFINSKREVQQILGSIFNLNISLGLVSNTERRVSKKCASEYEKMKEELQESEYLHIDETDQGKRGWSWVITNKALTLLRVTESRGKKVLKSLLPEYDGIVVSDRYAVYNYFNRENRQICWAHLARDFERFAHSKNVEVSKIGQALKSLSNKVFVVDKAKKQNLIDNLRFYRLMRKIQKRVKHFLRKMTRVVNSTQASRMAAKMLRSEDMMWKFLRKPEVIETTNNLAERQIRRYVIYRKNSFFTWSERGERFVERMLSIFLTSRLNGQNPFQKLQNLVAVTA</sequence>